<gene>
    <name evidence="2" type="ORF">ALC56_13690</name>
</gene>
<name>A0A195EVK8_9HYME</name>
<keyword evidence="3" id="KW-1185">Reference proteome</keyword>
<dbReference type="OrthoDB" id="26525at2759"/>
<evidence type="ECO:0000313" key="3">
    <source>
        <dbReference type="Proteomes" id="UP000078541"/>
    </source>
</evidence>
<dbReference type="KEGG" id="tsep:108754892"/>
<protein>
    <recommendedName>
        <fullName evidence="4">RIIa domain-containing protein</fullName>
    </recommendedName>
</protein>
<dbReference type="Gene3D" id="1.20.890.10">
    <property type="entry name" value="cAMP-dependent protein kinase regulatory subunit, dimerization-anchoring domain"/>
    <property type="match status" value="1"/>
</dbReference>
<dbReference type="GO" id="GO:0005516">
    <property type="term" value="F:calmodulin binding"/>
    <property type="evidence" value="ECO:0007669"/>
    <property type="project" value="TreeGrafter"/>
</dbReference>
<dbReference type="PROSITE" id="PS50096">
    <property type="entry name" value="IQ"/>
    <property type="match status" value="1"/>
</dbReference>
<dbReference type="CDD" id="cd23767">
    <property type="entry name" value="IQCD"/>
    <property type="match status" value="1"/>
</dbReference>
<proteinExistence type="predicted"/>
<dbReference type="InterPro" id="IPR000048">
    <property type="entry name" value="IQ_motif_EF-hand-BS"/>
</dbReference>
<feature type="region of interest" description="Disordered" evidence="1">
    <location>
        <begin position="257"/>
        <end position="276"/>
    </location>
</feature>
<dbReference type="AlphaFoldDB" id="A0A195EVK8"/>
<evidence type="ECO:0008006" key="4">
    <source>
        <dbReference type="Google" id="ProtNLM"/>
    </source>
</evidence>
<feature type="compositionally biased region" description="Basic residues" evidence="1">
    <location>
        <begin position="257"/>
        <end position="266"/>
    </location>
</feature>
<organism evidence="2 3">
    <name type="scientific">Trachymyrmex septentrionalis</name>
    <dbReference type="NCBI Taxonomy" id="34720"/>
    <lineage>
        <taxon>Eukaryota</taxon>
        <taxon>Metazoa</taxon>
        <taxon>Ecdysozoa</taxon>
        <taxon>Arthropoda</taxon>
        <taxon>Hexapoda</taxon>
        <taxon>Insecta</taxon>
        <taxon>Pterygota</taxon>
        <taxon>Neoptera</taxon>
        <taxon>Endopterygota</taxon>
        <taxon>Hymenoptera</taxon>
        <taxon>Apocrita</taxon>
        <taxon>Aculeata</taxon>
        <taxon>Formicoidea</taxon>
        <taxon>Formicidae</taxon>
        <taxon>Myrmicinae</taxon>
        <taxon>Trachymyrmex</taxon>
    </lineage>
</organism>
<dbReference type="SUPFAM" id="SSF52540">
    <property type="entry name" value="P-loop containing nucleoside triphosphate hydrolases"/>
    <property type="match status" value="1"/>
</dbReference>
<dbReference type="Gene3D" id="1.20.5.190">
    <property type="match status" value="1"/>
</dbReference>
<dbReference type="InterPro" id="IPR027417">
    <property type="entry name" value="P-loop_NTPase"/>
</dbReference>
<dbReference type="STRING" id="34720.A0A195EVK8"/>
<accession>A0A195EVK8</accession>
<dbReference type="SMART" id="SM00015">
    <property type="entry name" value="IQ"/>
    <property type="match status" value="3"/>
</dbReference>
<dbReference type="Proteomes" id="UP000078541">
    <property type="component" value="Unassembled WGS sequence"/>
</dbReference>
<dbReference type="PANTHER" id="PTHR10699">
    <property type="entry name" value="NEUROMODULIN"/>
    <property type="match status" value="1"/>
</dbReference>
<dbReference type="Pfam" id="PF00612">
    <property type="entry name" value="IQ"/>
    <property type="match status" value="2"/>
</dbReference>
<sequence length="377" mass="43055">MNVLLQKHGAKHICKVPEGLRELSTDIAREVLRSQPRNIYCFVADYVETLLITRENAKVAVKVVDNILLGSQAIVDILRRSGLSFKQIARAAPRIQTAFRAYLDAADMRATQVYDDTTCDERSKVSLQSILQETGLTLELAEKHATIIQVAFREHYKRMLLNESRGMIQWQRAATRTLEILRKAGASQAEASKAAILIQATYRGYYTRKNLKMKMQAMQPQGEEKRGEIAGWDMCEELGLTPMRANEAASTIQKAYRRYRERKSKPKSSVESPRSREAIMKNLHQKVFDEVMIRAGIPAEFGNREDLTEAAEELQRALKDRLARLAQNNDEEEFAYEEEPDESFEEVVDSISVPEDWQEDREIKIESVRDEGTNANV</sequence>
<feature type="region of interest" description="Disordered" evidence="1">
    <location>
        <begin position="329"/>
        <end position="351"/>
    </location>
</feature>
<dbReference type="PANTHER" id="PTHR10699:SF11">
    <property type="entry name" value="IGLOO, ISOFORM A"/>
    <property type="match status" value="1"/>
</dbReference>
<feature type="compositionally biased region" description="Acidic residues" evidence="1">
    <location>
        <begin position="329"/>
        <end position="348"/>
    </location>
</feature>
<evidence type="ECO:0000256" key="1">
    <source>
        <dbReference type="SAM" id="MobiDB-lite"/>
    </source>
</evidence>
<dbReference type="EMBL" id="KQ981958">
    <property type="protein sequence ID" value="KYN31937.1"/>
    <property type="molecule type" value="Genomic_DNA"/>
</dbReference>
<reference evidence="2 3" key="1">
    <citation type="submission" date="2016-03" db="EMBL/GenBank/DDBJ databases">
        <title>Trachymyrmex septentrionalis WGS genome.</title>
        <authorList>
            <person name="Nygaard S."/>
            <person name="Hu H."/>
            <person name="Boomsma J."/>
            <person name="Zhang G."/>
        </authorList>
    </citation>
    <scope>NUCLEOTIDE SEQUENCE [LARGE SCALE GENOMIC DNA]</scope>
    <source>
        <strain evidence="2">Tsep2-gDNA-1</strain>
        <tissue evidence="2">Whole body</tissue>
    </source>
</reference>
<evidence type="ECO:0000313" key="2">
    <source>
        <dbReference type="EMBL" id="KYN31937.1"/>
    </source>
</evidence>
<dbReference type="SUPFAM" id="SSF47391">
    <property type="entry name" value="Dimerization-anchoring domain of cAMP-dependent PK regulatory subunit"/>
    <property type="match status" value="1"/>
</dbReference>